<dbReference type="AlphaFoldDB" id="A0A1G7AP41"/>
<feature type="binding site" evidence="2">
    <location>
        <position position="29"/>
    </location>
    <ligand>
        <name>substrate</name>
    </ligand>
</feature>
<dbReference type="Gene3D" id="3.40.1180.10">
    <property type="entry name" value="Decaprenyl diphosphate synthase-like"/>
    <property type="match status" value="1"/>
</dbReference>
<dbReference type="GO" id="GO:0000287">
    <property type="term" value="F:magnesium ion binding"/>
    <property type="evidence" value="ECO:0007669"/>
    <property type="project" value="UniProtKB-UniRule"/>
</dbReference>
<organism evidence="3 4">
    <name type="scientific">Desulfuromonas thiophila</name>
    <dbReference type="NCBI Taxonomy" id="57664"/>
    <lineage>
        <taxon>Bacteria</taxon>
        <taxon>Pseudomonadati</taxon>
        <taxon>Thermodesulfobacteriota</taxon>
        <taxon>Desulfuromonadia</taxon>
        <taxon>Desulfuromonadales</taxon>
        <taxon>Desulfuromonadaceae</taxon>
        <taxon>Desulfuromonas</taxon>
    </lineage>
</organism>
<dbReference type="NCBIfam" id="NF011405">
    <property type="entry name" value="PRK14830.1"/>
    <property type="match status" value="1"/>
</dbReference>
<feature type="binding site" evidence="2">
    <location>
        <position position="180"/>
    </location>
    <ligand>
        <name>substrate</name>
    </ligand>
</feature>
<evidence type="ECO:0000256" key="2">
    <source>
        <dbReference type="HAMAP-Rule" id="MF_01139"/>
    </source>
</evidence>
<dbReference type="GO" id="GO:0016094">
    <property type="term" value="P:polyprenol biosynthetic process"/>
    <property type="evidence" value="ECO:0007669"/>
    <property type="project" value="TreeGrafter"/>
</dbReference>
<sequence length="244" mass="27572">MSLPQHLAIIMDGNGRWAQQRQLPRIAGHQQGVKVVRTVVQECARRGIAYLTLYAFSSENWQRPMTEVDALMGLLDYYLDVELPLLQQQGIRLQVIGDLDRLPSSLAQRVRQQVASTATNPGMVLTLALSYGARDELVRAVRRLLTDARRKDISAEALDETLLASYLDTAAMPDPDLLIRTSGEMRISNFLLWQLAYTELYFCSCYWPDFDVAALDRALADFSRRSRRFGQAGDFEPTSRLGES</sequence>
<feature type="binding site" evidence="2">
    <location>
        <begin position="186"/>
        <end position="188"/>
    </location>
    <ligand>
        <name>substrate</name>
    </ligand>
</feature>
<dbReference type="GO" id="GO:0005829">
    <property type="term" value="C:cytosol"/>
    <property type="evidence" value="ECO:0007669"/>
    <property type="project" value="TreeGrafter"/>
</dbReference>
<dbReference type="InterPro" id="IPR036424">
    <property type="entry name" value="UPP_synth-like_sf"/>
</dbReference>
<dbReference type="InterPro" id="IPR018520">
    <property type="entry name" value="UPP_synth-like_CS"/>
</dbReference>
<evidence type="ECO:0000313" key="3">
    <source>
        <dbReference type="EMBL" id="SDE16694.1"/>
    </source>
</evidence>
<dbReference type="HAMAP" id="MF_01139">
    <property type="entry name" value="ISPT"/>
    <property type="match status" value="1"/>
</dbReference>
<keyword evidence="2" id="KW-0460">Magnesium</keyword>
<name>A0A1G7AP41_9BACT</name>
<comment type="cofactor">
    <cofactor evidence="2">
        <name>Mg(2+)</name>
        <dbReference type="ChEBI" id="CHEBI:18420"/>
    </cofactor>
    <text evidence="2">Binds 2 magnesium ions per subunit.</text>
</comment>
<dbReference type="EMBL" id="FNAQ01000004">
    <property type="protein sequence ID" value="SDE16694.1"/>
    <property type="molecule type" value="Genomic_DNA"/>
</dbReference>
<feature type="active site" description="Proton acceptor" evidence="2">
    <location>
        <position position="60"/>
    </location>
</feature>
<dbReference type="OrthoDB" id="4191603at2"/>
<feature type="active site" evidence="2">
    <location>
        <position position="12"/>
    </location>
</feature>
<protein>
    <recommendedName>
        <fullName evidence="2">Isoprenyl transferase</fullName>
        <ecNumber evidence="2">2.5.1.-</ecNumber>
    </recommendedName>
</protein>
<feature type="binding site" evidence="2">
    <location>
        <position position="25"/>
    </location>
    <ligand>
        <name>substrate</name>
    </ligand>
</feature>
<feature type="binding site" evidence="2">
    <location>
        <position position="199"/>
    </location>
    <ligand>
        <name>Mg(2+)</name>
        <dbReference type="ChEBI" id="CHEBI:18420"/>
    </ligand>
</feature>
<dbReference type="CDD" id="cd00475">
    <property type="entry name" value="Cis_IPPS"/>
    <property type="match status" value="1"/>
</dbReference>
<feature type="binding site" evidence="2">
    <location>
        <position position="12"/>
    </location>
    <ligand>
        <name>Mg(2+)</name>
        <dbReference type="ChEBI" id="CHEBI:18420"/>
    </ligand>
</feature>
<dbReference type="PANTHER" id="PTHR10291">
    <property type="entry name" value="DEHYDRODOLICHYL DIPHOSPHATE SYNTHASE FAMILY MEMBER"/>
    <property type="match status" value="1"/>
</dbReference>
<dbReference type="SUPFAM" id="SSF64005">
    <property type="entry name" value="Undecaprenyl diphosphate synthase"/>
    <property type="match status" value="1"/>
</dbReference>
<feature type="binding site" evidence="2">
    <location>
        <begin position="57"/>
        <end position="59"/>
    </location>
    <ligand>
        <name>substrate</name>
    </ligand>
</feature>
<feature type="binding site" evidence="2">
    <location>
        <position position="63"/>
    </location>
    <ligand>
        <name>substrate</name>
    </ligand>
</feature>
<dbReference type="NCBIfam" id="TIGR00055">
    <property type="entry name" value="uppS"/>
    <property type="match status" value="1"/>
</dbReference>
<evidence type="ECO:0000256" key="1">
    <source>
        <dbReference type="ARBA" id="ARBA00022679"/>
    </source>
</evidence>
<feature type="binding site" evidence="2">
    <location>
        <position position="61"/>
    </location>
    <ligand>
        <name>substrate</name>
    </ligand>
</feature>
<dbReference type="GO" id="GO:0008834">
    <property type="term" value="F:ditrans,polycis-undecaprenyl-diphosphate synthase [(2E,6E)-farnesyl-diphosphate specific] activity"/>
    <property type="evidence" value="ECO:0007669"/>
    <property type="project" value="TreeGrafter"/>
</dbReference>
<gene>
    <name evidence="3" type="ORF">SAMN05661003_104146</name>
</gene>
<comment type="function">
    <text evidence="2">Catalyzes the condensation of isopentenyl diphosphate (IPP) with allylic pyrophosphates generating different type of terpenoids.</text>
</comment>
<dbReference type="Proteomes" id="UP000243205">
    <property type="component" value="Unassembled WGS sequence"/>
</dbReference>
<dbReference type="FunFam" id="3.40.1180.10:FF:000001">
    <property type="entry name" value="(2E,6E)-farnesyl-diphosphate-specific ditrans,polycis-undecaprenyl-diphosphate synthase"/>
    <property type="match status" value="1"/>
</dbReference>
<accession>A0A1G7AP41</accession>
<reference evidence="4" key="1">
    <citation type="submission" date="2016-10" db="EMBL/GenBank/DDBJ databases">
        <authorList>
            <person name="Varghese N."/>
            <person name="Submissions S."/>
        </authorList>
    </citation>
    <scope>NUCLEOTIDE SEQUENCE [LARGE SCALE GENOMIC DNA]</scope>
    <source>
        <strain evidence="4">DSM 8987</strain>
    </source>
</reference>
<proteinExistence type="inferred from homology"/>
<comment type="subunit">
    <text evidence="2">Homodimer.</text>
</comment>
<keyword evidence="4" id="KW-1185">Reference proteome</keyword>
<feature type="binding site" evidence="2">
    <location>
        <begin position="13"/>
        <end position="16"/>
    </location>
    <ligand>
        <name>substrate</name>
    </ligand>
</feature>
<comment type="similarity">
    <text evidence="2">Belongs to the UPP synthase family.</text>
</comment>
<dbReference type="PANTHER" id="PTHR10291:SF0">
    <property type="entry name" value="DEHYDRODOLICHYL DIPHOSPHATE SYNTHASE 2"/>
    <property type="match status" value="1"/>
</dbReference>
<dbReference type="PROSITE" id="PS01066">
    <property type="entry name" value="UPP_SYNTHASE"/>
    <property type="match status" value="1"/>
</dbReference>
<dbReference type="STRING" id="57664.SAMN05661003_104146"/>
<dbReference type="EC" id="2.5.1.-" evidence="2"/>
<dbReference type="InterPro" id="IPR001441">
    <property type="entry name" value="UPP_synth-like"/>
</dbReference>
<keyword evidence="2" id="KW-0479">Metal-binding</keyword>
<dbReference type="Pfam" id="PF01255">
    <property type="entry name" value="Prenyltransf"/>
    <property type="match status" value="1"/>
</dbReference>
<evidence type="ECO:0000313" key="4">
    <source>
        <dbReference type="Proteomes" id="UP000243205"/>
    </source>
</evidence>
<keyword evidence="1 2" id="KW-0808">Transferase</keyword>
<feature type="binding site" evidence="2">
    <location>
        <position position="17"/>
    </location>
    <ligand>
        <name>substrate</name>
    </ligand>
</feature>